<evidence type="ECO:0000313" key="1">
    <source>
        <dbReference type="EMBL" id="MFD0766010.1"/>
    </source>
</evidence>
<gene>
    <name evidence="1" type="ORF">ACFQZI_14195</name>
</gene>
<protein>
    <submittedName>
        <fullName evidence="1">Uncharacterized protein</fullName>
    </submittedName>
</protein>
<comment type="caution">
    <text evidence="1">The sequence shown here is derived from an EMBL/GenBank/DDBJ whole genome shotgun (WGS) entry which is preliminary data.</text>
</comment>
<dbReference type="RefSeq" id="WP_377143526.1">
    <property type="nucleotide sequence ID" value="NZ_JBHTIA010000009.1"/>
</dbReference>
<evidence type="ECO:0000313" key="2">
    <source>
        <dbReference type="Proteomes" id="UP001597073"/>
    </source>
</evidence>
<accession>A0ABW2ZIF0</accession>
<name>A0ABW2ZIF0_9SPHI</name>
<dbReference type="Proteomes" id="UP001597073">
    <property type="component" value="Unassembled WGS sequence"/>
</dbReference>
<sequence>MKNEMLFKGIIVILFGVILLREGWACFAEHRPEDLVKETVLFAFLRWFISVLTRRDYDDWAGQL</sequence>
<dbReference type="EMBL" id="JBHTIA010000009">
    <property type="protein sequence ID" value="MFD0766010.1"/>
    <property type="molecule type" value="Genomic_DNA"/>
</dbReference>
<proteinExistence type="predicted"/>
<reference evidence="2" key="1">
    <citation type="journal article" date="2019" name="Int. J. Syst. Evol. Microbiol.">
        <title>The Global Catalogue of Microorganisms (GCM) 10K type strain sequencing project: providing services to taxonomists for standard genome sequencing and annotation.</title>
        <authorList>
            <consortium name="The Broad Institute Genomics Platform"/>
            <consortium name="The Broad Institute Genome Sequencing Center for Infectious Disease"/>
            <person name="Wu L."/>
            <person name="Ma J."/>
        </authorList>
    </citation>
    <scope>NUCLEOTIDE SEQUENCE [LARGE SCALE GENOMIC DNA]</scope>
    <source>
        <strain evidence="2">CCUG 60742</strain>
    </source>
</reference>
<organism evidence="1 2">
    <name type="scientific">Mucilaginibacter lutimaris</name>
    <dbReference type="NCBI Taxonomy" id="931629"/>
    <lineage>
        <taxon>Bacteria</taxon>
        <taxon>Pseudomonadati</taxon>
        <taxon>Bacteroidota</taxon>
        <taxon>Sphingobacteriia</taxon>
        <taxon>Sphingobacteriales</taxon>
        <taxon>Sphingobacteriaceae</taxon>
        <taxon>Mucilaginibacter</taxon>
    </lineage>
</organism>
<keyword evidence="2" id="KW-1185">Reference proteome</keyword>